<dbReference type="AlphaFoldDB" id="A0A6J6CFM5"/>
<feature type="transmembrane region" description="Helical" evidence="1">
    <location>
        <begin position="467"/>
        <end position="489"/>
    </location>
</feature>
<feature type="transmembrane region" description="Helical" evidence="1">
    <location>
        <begin position="687"/>
        <end position="708"/>
    </location>
</feature>
<feature type="transmembrane region" description="Helical" evidence="1">
    <location>
        <begin position="267"/>
        <end position="285"/>
    </location>
</feature>
<feature type="transmembrane region" description="Helical" evidence="1">
    <location>
        <begin position="419"/>
        <end position="443"/>
    </location>
</feature>
<feature type="transmembrane region" description="Helical" evidence="1">
    <location>
        <begin position="354"/>
        <end position="374"/>
    </location>
</feature>
<evidence type="ECO:0000313" key="2">
    <source>
        <dbReference type="EMBL" id="CAB4549945.1"/>
    </source>
</evidence>
<evidence type="ECO:0000256" key="1">
    <source>
        <dbReference type="SAM" id="Phobius"/>
    </source>
</evidence>
<accession>A0A6J6CFM5</accession>
<reference evidence="2" key="1">
    <citation type="submission" date="2020-05" db="EMBL/GenBank/DDBJ databases">
        <authorList>
            <person name="Chiriac C."/>
            <person name="Salcher M."/>
            <person name="Ghai R."/>
            <person name="Kavagutti S V."/>
        </authorList>
    </citation>
    <scope>NUCLEOTIDE SEQUENCE</scope>
</reference>
<gene>
    <name evidence="2" type="ORF">UFOPK1493_00973</name>
</gene>
<proteinExistence type="predicted"/>
<keyword evidence="1" id="KW-0472">Membrane</keyword>
<feature type="transmembrane region" description="Helical" evidence="1">
    <location>
        <begin position="775"/>
        <end position="797"/>
    </location>
</feature>
<protein>
    <submittedName>
        <fullName evidence="2">Unannotated protein</fullName>
    </submittedName>
</protein>
<keyword evidence="1" id="KW-1133">Transmembrane helix</keyword>
<feature type="transmembrane region" description="Helical" evidence="1">
    <location>
        <begin position="741"/>
        <end position="763"/>
    </location>
</feature>
<feature type="transmembrane region" description="Helical" evidence="1">
    <location>
        <begin position="306"/>
        <end position="334"/>
    </location>
</feature>
<dbReference type="EMBL" id="CAEZSR010000025">
    <property type="protein sequence ID" value="CAB4549945.1"/>
    <property type="molecule type" value="Genomic_DNA"/>
</dbReference>
<name>A0A6J6CFM5_9ZZZZ</name>
<feature type="transmembrane region" description="Helical" evidence="1">
    <location>
        <begin position="395"/>
        <end position="413"/>
    </location>
</feature>
<sequence>MNVSHGMKGFARSLARAPWAWRASMGIGGIVALLVVGAALLAASGLSRDQLEEREFGTYSRRIQASSFVTFDLADPAALGRFQAAVRDIDPQGSAQVTVESPDIRVSSQDLATGTYRELDPAAFPSQYALLAGRWPSVPGEAVATPALVGGRSGIGSDLQMLDGSEQLRVVGIARALWSTDGRFAVAAQGTWASWRPDPTQRLGPVGAIVFVLWNDTDLDGEIARVLTAAGIDADVESAPTEAVEERNTFAATTVDWSRRLPMAVTVPSWLLSTLGGASVTVFNLKRLRRTRRVFDDNGVDGLETTTVFGLAIFWVCTRGLALGLIAGTALAAVSRQLLPSIATRPIGPWPKPLSVVVPLTGGLLVGALVGVALTLTPSLEGGRAVAAARAPFRWRALVAAVFIAGSLGYARPDSLAPSHFLVSVGIAAGVSCLLPEAIGALAQRGRERSLTDALVRRRAMSDPHPLALQTSAVVMTLVSAFVVAIIVASSSASAMAAGTARVSPGQLAISRPDGRQLDPALLDLASEPVSTSRPVVAHMLTDEASGEFASAPTRDGGIIHAFANADEMQQVIGELDGDELELIENGGVLVFQPEIESPLPVTYRGRTVEFAAAAKTVRSEWQARVPGVMLLAPAKAAGLPTSPTVVVFTGASESTAQALLERLADAGYGSRFLERYRPPAPVIPALGYWAATAATLLAALGMNLLVATNSLLSLKRRLDALHAIGVPRAWPRRVVIAETALPLVIGLPIAVVLSVVPTYLMARGSGTVVFSVPVWSLVGSTMMVAVGCTVVAAIVYRKVGRLS</sequence>
<organism evidence="2">
    <name type="scientific">freshwater metagenome</name>
    <dbReference type="NCBI Taxonomy" id="449393"/>
    <lineage>
        <taxon>unclassified sequences</taxon>
        <taxon>metagenomes</taxon>
        <taxon>ecological metagenomes</taxon>
    </lineage>
</organism>
<keyword evidence="1" id="KW-0812">Transmembrane</keyword>